<name>A0A811PM60_9POAL</name>
<dbReference type="Proteomes" id="UP000604825">
    <property type="component" value="Unassembled WGS sequence"/>
</dbReference>
<dbReference type="AlphaFoldDB" id="A0A811PM60"/>
<sequence>MAPGRKVRAKALTTLRNCLVVQGKLDCLILSCCCDFHEQLTAYEEQFVAVLALFAISSVEAPLTEYEKMRDKEIMKNNQKMASLGIRGIANQMKKKSARSKDNGPKLLGSLFNPQGSDGGEDNEGSEQEITTSVAKDAQDSVNFSAGVSRTLKRVVAP</sequence>
<proteinExistence type="predicted"/>
<evidence type="ECO:0000256" key="1">
    <source>
        <dbReference type="SAM" id="MobiDB-lite"/>
    </source>
</evidence>
<organism evidence="2 3">
    <name type="scientific">Miscanthus lutarioriparius</name>
    <dbReference type="NCBI Taxonomy" id="422564"/>
    <lineage>
        <taxon>Eukaryota</taxon>
        <taxon>Viridiplantae</taxon>
        <taxon>Streptophyta</taxon>
        <taxon>Embryophyta</taxon>
        <taxon>Tracheophyta</taxon>
        <taxon>Spermatophyta</taxon>
        <taxon>Magnoliopsida</taxon>
        <taxon>Liliopsida</taxon>
        <taxon>Poales</taxon>
        <taxon>Poaceae</taxon>
        <taxon>PACMAD clade</taxon>
        <taxon>Panicoideae</taxon>
        <taxon>Andropogonodae</taxon>
        <taxon>Andropogoneae</taxon>
        <taxon>Saccharinae</taxon>
        <taxon>Miscanthus</taxon>
    </lineage>
</organism>
<dbReference type="EMBL" id="CAJGYO010000007">
    <property type="protein sequence ID" value="CAD6244282.1"/>
    <property type="molecule type" value="Genomic_DNA"/>
</dbReference>
<keyword evidence="3" id="KW-1185">Reference proteome</keyword>
<reference evidence="2" key="1">
    <citation type="submission" date="2020-10" db="EMBL/GenBank/DDBJ databases">
        <authorList>
            <person name="Han B."/>
            <person name="Lu T."/>
            <person name="Zhao Q."/>
            <person name="Huang X."/>
            <person name="Zhao Y."/>
        </authorList>
    </citation>
    <scope>NUCLEOTIDE SEQUENCE</scope>
</reference>
<evidence type="ECO:0000313" key="3">
    <source>
        <dbReference type="Proteomes" id="UP000604825"/>
    </source>
</evidence>
<protein>
    <submittedName>
        <fullName evidence="2">Uncharacterized protein</fullName>
    </submittedName>
</protein>
<accession>A0A811PM60</accession>
<gene>
    <name evidence="2" type="ORF">NCGR_LOCUS29020</name>
</gene>
<evidence type="ECO:0000313" key="2">
    <source>
        <dbReference type="EMBL" id="CAD6244282.1"/>
    </source>
</evidence>
<feature type="region of interest" description="Disordered" evidence="1">
    <location>
        <begin position="94"/>
        <end position="138"/>
    </location>
</feature>
<comment type="caution">
    <text evidence="2">The sequence shown here is derived from an EMBL/GenBank/DDBJ whole genome shotgun (WGS) entry which is preliminary data.</text>
</comment>